<dbReference type="RefSeq" id="WP_091982655.1">
    <property type="nucleotide sequence ID" value="NZ_FOLO01000009.1"/>
</dbReference>
<reference evidence="2 3" key="1">
    <citation type="submission" date="2016-10" db="EMBL/GenBank/DDBJ databases">
        <authorList>
            <person name="de Groot N.N."/>
        </authorList>
    </citation>
    <scope>NUCLEOTIDE SEQUENCE [LARGE SCALE GENOMIC DNA]</scope>
    <source>
        <strain evidence="2 3">DSM 6059</strain>
    </source>
</reference>
<feature type="domain" description="HDOD" evidence="1">
    <location>
        <begin position="211"/>
        <end position="397"/>
    </location>
</feature>
<dbReference type="InterPro" id="IPR052340">
    <property type="entry name" value="RNase_Y/CdgJ"/>
</dbReference>
<dbReference type="Pfam" id="PF00563">
    <property type="entry name" value="EAL"/>
    <property type="match status" value="1"/>
</dbReference>
<organism evidence="2 3">
    <name type="scientific">Pseudoalteromonas denitrificans DSM 6059</name>
    <dbReference type="NCBI Taxonomy" id="1123010"/>
    <lineage>
        <taxon>Bacteria</taxon>
        <taxon>Pseudomonadati</taxon>
        <taxon>Pseudomonadota</taxon>
        <taxon>Gammaproteobacteria</taxon>
        <taxon>Alteromonadales</taxon>
        <taxon>Pseudoalteromonadaceae</taxon>
        <taxon>Pseudoalteromonas</taxon>
    </lineage>
</organism>
<accession>A0A1I1J4V9</accession>
<dbReference type="SMART" id="SM00052">
    <property type="entry name" value="EAL"/>
    <property type="match status" value="1"/>
</dbReference>
<evidence type="ECO:0000259" key="1">
    <source>
        <dbReference type="PROSITE" id="PS51833"/>
    </source>
</evidence>
<dbReference type="OrthoDB" id="9804751at2"/>
<gene>
    <name evidence="2" type="ORF">SAMN02745724_01660</name>
</gene>
<dbReference type="Pfam" id="PF08668">
    <property type="entry name" value="HDOD"/>
    <property type="match status" value="1"/>
</dbReference>
<dbReference type="STRING" id="1123010.SAMN02745724_01660"/>
<dbReference type="InterPro" id="IPR014408">
    <property type="entry name" value="dGMP_Pdiesterase_EAL/HD-GYP"/>
</dbReference>
<dbReference type="AlphaFoldDB" id="A0A1I1J4V9"/>
<evidence type="ECO:0000313" key="3">
    <source>
        <dbReference type="Proteomes" id="UP000198862"/>
    </source>
</evidence>
<dbReference type="InterPro" id="IPR013976">
    <property type="entry name" value="HDOD"/>
</dbReference>
<dbReference type="PANTHER" id="PTHR33525">
    <property type="match status" value="1"/>
</dbReference>
<name>A0A1I1J4V9_9GAMM</name>
<dbReference type="Proteomes" id="UP000198862">
    <property type="component" value="Unassembled WGS sequence"/>
</dbReference>
<dbReference type="InterPro" id="IPR035919">
    <property type="entry name" value="EAL_sf"/>
</dbReference>
<dbReference type="Gene3D" id="3.20.20.450">
    <property type="entry name" value="EAL domain"/>
    <property type="match status" value="1"/>
</dbReference>
<keyword evidence="3" id="KW-1185">Reference proteome</keyword>
<dbReference type="PROSITE" id="PS51833">
    <property type="entry name" value="HDOD"/>
    <property type="match status" value="1"/>
</dbReference>
<protein>
    <submittedName>
        <fullName evidence="2">EAL and modified HD-GYP domain-containing signal transduction protein</fullName>
    </submittedName>
</protein>
<dbReference type="Gene3D" id="1.10.3210.10">
    <property type="entry name" value="Hypothetical protein af1432"/>
    <property type="match status" value="1"/>
</dbReference>
<dbReference type="SUPFAM" id="SSF141868">
    <property type="entry name" value="EAL domain-like"/>
    <property type="match status" value="1"/>
</dbReference>
<dbReference type="SUPFAM" id="SSF109604">
    <property type="entry name" value="HD-domain/PDEase-like"/>
    <property type="match status" value="1"/>
</dbReference>
<dbReference type="PIRSF" id="PIRSF003180">
    <property type="entry name" value="DiGMPpdiest_YuxH"/>
    <property type="match status" value="1"/>
</dbReference>
<sequence>MGKTKNKMVTDGVQFVARQPIFDNQKEIFAYELLYRDSEANFFPQHLTDEQATGRMFFDAILLHGLNKLTNNHTAFINLSTSALILELPNLISADQAVIEIIERTEELEEVTHFVSDMKKQGYTFALDDYDGDEKWEAVLEQVDYIKLEVEEPIMRTILQAKKLKRKYPKTKIVVERIEDYVTFKQLSDAGVDYFQGYFFSKPEMMSLKNINPTKMIVLELLKLASKPDLNFMLVQEKVAKDLSLTARVLKLANSACGNSNILISSLTQAIVYLGEDLIRQFISVLALSELGQDKPSELTKLGLLRAQFLTLMLEQYDTKIINTGYLVGLVSVLDAVLDCDMAGIVADFKLSKACKDALLNDEGIIGKMLYICKAIELDDWVKIQGQLKKGDVNANKLALAYTQALFYADETLDEINEEQF</sequence>
<evidence type="ECO:0000313" key="2">
    <source>
        <dbReference type="EMBL" id="SFC43659.1"/>
    </source>
</evidence>
<dbReference type="InterPro" id="IPR001633">
    <property type="entry name" value="EAL_dom"/>
</dbReference>
<dbReference type="PANTHER" id="PTHR33525:SF4">
    <property type="entry name" value="CYCLIC DI-GMP PHOSPHODIESTERASE CDGJ"/>
    <property type="match status" value="1"/>
</dbReference>
<proteinExistence type="predicted"/>
<dbReference type="EMBL" id="FOLO01000009">
    <property type="protein sequence ID" value="SFC43659.1"/>
    <property type="molecule type" value="Genomic_DNA"/>
</dbReference>